<reference evidence="3" key="1">
    <citation type="submission" date="2023-07" db="EMBL/GenBank/DDBJ databases">
        <title>A chromosome-level genome assembly of Lolium multiflorum.</title>
        <authorList>
            <person name="Chen Y."/>
            <person name="Copetti D."/>
            <person name="Kolliker R."/>
            <person name="Studer B."/>
        </authorList>
    </citation>
    <scope>NUCLEOTIDE SEQUENCE</scope>
    <source>
        <strain evidence="3">02402/16</strain>
        <tissue evidence="3">Leaf</tissue>
    </source>
</reference>
<keyword evidence="2" id="KW-0472">Membrane</keyword>
<dbReference type="EMBL" id="JAUUTY010000002">
    <property type="protein sequence ID" value="KAK1685473.1"/>
    <property type="molecule type" value="Genomic_DNA"/>
</dbReference>
<feature type="transmembrane region" description="Helical" evidence="2">
    <location>
        <begin position="459"/>
        <end position="477"/>
    </location>
</feature>
<name>A0AAD8X0Z2_LOLMU</name>
<protein>
    <submittedName>
        <fullName evidence="3">Uncharacterized protein</fullName>
    </submittedName>
</protein>
<feature type="region of interest" description="Disordered" evidence="1">
    <location>
        <begin position="329"/>
        <end position="365"/>
    </location>
</feature>
<comment type="caution">
    <text evidence="3">The sequence shown here is derived from an EMBL/GenBank/DDBJ whole genome shotgun (WGS) entry which is preliminary data.</text>
</comment>
<feature type="compositionally biased region" description="Basic and acidic residues" evidence="1">
    <location>
        <begin position="329"/>
        <end position="338"/>
    </location>
</feature>
<gene>
    <name evidence="3" type="ORF">QYE76_046321</name>
</gene>
<keyword evidence="4" id="KW-1185">Reference proteome</keyword>
<dbReference type="Proteomes" id="UP001231189">
    <property type="component" value="Unassembled WGS sequence"/>
</dbReference>
<organism evidence="3 4">
    <name type="scientific">Lolium multiflorum</name>
    <name type="common">Italian ryegrass</name>
    <name type="synonym">Lolium perenne subsp. multiflorum</name>
    <dbReference type="NCBI Taxonomy" id="4521"/>
    <lineage>
        <taxon>Eukaryota</taxon>
        <taxon>Viridiplantae</taxon>
        <taxon>Streptophyta</taxon>
        <taxon>Embryophyta</taxon>
        <taxon>Tracheophyta</taxon>
        <taxon>Spermatophyta</taxon>
        <taxon>Magnoliopsida</taxon>
        <taxon>Liliopsida</taxon>
        <taxon>Poales</taxon>
        <taxon>Poaceae</taxon>
        <taxon>BOP clade</taxon>
        <taxon>Pooideae</taxon>
        <taxon>Poodae</taxon>
        <taxon>Poeae</taxon>
        <taxon>Poeae Chloroplast Group 2 (Poeae type)</taxon>
        <taxon>Loliodinae</taxon>
        <taxon>Loliinae</taxon>
        <taxon>Lolium</taxon>
    </lineage>
</organism>
<keyword evidence="2" id="KW-1133">Transmembrane helix</keyword>
<sequence length="479" mass="50496">MTGSDSSEVRKRCRSYGTDLAGKADSDVAALGIAVSGKEGHVDALDLVAAKKPKQASTPTAALDIAAAGKEEGVDALVLGAPTTALDLAAARKEDVATLEFAAETKEEHVAALDLDAARKDADVDALHLDAPRKEESVNALDLDAARKDADVDAARKEESVNALDLDAATKDADVDALDLDAARKDASVHALGLAPPTTALELAALRKEEGVDTLEFAGATKEDIDALTAFPDIVPPPLPDLASNMVEDAAQGGEGQLAISMFDLDPDSILARFLPVDHSEKGVIKYLPANSSRLEIHQTAGCLLIGHIEARRRARDAADKEEARRARIARREAERRPSKAIWRRPVAERSSPTSAASLAAVPPGTSAASPAAAKAIAPVTCGFTAPDGQFVTREWMPCARDLATDGFLGPSSSSQMPQLLHQFVPPHPPPPPPPRTTMTTASFTSWFLLGHCSDSRDVLIFLITVAFLSSIARIIVMC</sequence>
<evidence type="ECO:0000256" key="2">
    <source>
        <dbReference type="SAM" id="Phobius"/>
    </source>
</evidence>
<evidence type="ECO:0000313" key="3">
    <source>
        <dbReference type="EMBL" id="KAK1685473.1"/>
    </source>
</evidence>
<keyword evidence="2" id="KW-0812">Transmembrane</keyword>
<dbReference type="AlphaFoldDB" id="A0AAD8X0Z2"/>
<evidence type="ECO:0000313" key="4">
    <source>
        <dbReference type="Proteomes" id="UP001231189"/>
    </source>
</evidence>
<evidence type="ECO:0000256" key="1">
    <source>
        <dbReference type="SAM" id="MobiDB-lite"/>
    </source>
</evidence>
<proteinExistence type="predicted"/>
<accession>A0AAD8X0Z2</accession>